<dbReference type="Pfam" id="PF02272">
    <property type="entry name" value="DHHA1"/>
    <property type="match status" value="1"/>
</dbReference>
<dbReference type="NCBIfam" id="TIGR00644">
    <property type="entry name" value="recJ"/>
    <property type="match status" value="1"/>
</dbReference>
<dbReference type="SUPFAM" id="SSF64182">
    <property type="entry name" value="DHH phosphoesterases"/>
    <property type="match status" value="1"/>
</dbReference>
<keyword evidence="10" id="KW-1185">Reference proteome</keyword>
<dbReference type="InterPro" id="IPR051673">
    <property type="entry name" value="SSDNA_exonuclease_RecJ"/>
</dbReference>
<feature type="domain" description="DDH" evidence="6">
    <location>
        <begin position="71"/>
        <end position="225"/>
    </location>
</feature>
<keyword evidence="4" id="KW-0378">Hydrolase</keyword>
<gene>
    <name evidence="9" type="ORF">BBP83_02705</name>
</gene>
<dbReference type="Pfam" id="PF17768">
    <property type="entry name" value="RecJ_OB"/>
    <property type="match status" value="1"/>
</dbReference>
<comment type="caution">
    <text evidence="9">The sequence shown here is derived from an EMBL/GenBank/DDBJ whole genome shotgun (WGS) entry which is preliminary data.</text>
</comment>
<evidence type="ECO:0000259" key="8">
    <source>
        <dbReference type="Pfam" id="PF17768"/>
    </source>
</evidence>
<dbReference type="Pfam" id="PF01368">
    <property type="entry name" value="DHH"/>
    <property type="match status" value="1"/>
</dbReference>
<dbReference type="GO" id="GO:0008409">
    <property type="term" value="F:5'-3' exonuclease activity"/>
    <property type="evidence" value="ECO:0007669"/>
    <property type="project" value="InterPro"/>
</dbReference>
<dbReference type="OrthoDB" id="9809852at2"/>
<evidence type="ECO:0000256" key="2">
    <source>
        <dbReference type="ARBA" id="ARBA00019841"/>
    </source>
</evidence>
<evidence type="ECO:0000259" key="7">
    <source>
        <dbReference type="Pfam" id="PF02272"/>
    </source>
</evidence>
<dbReference type="InterPro" id="IPR004610">
    <property type="entry name" value="RecJ"/>
</dbReference>
<feature type="domain" description="RecJ OB" evidence="8">
    <location>
        <begin position="460"/>
        <end position="562"/>
    </location>
</feature>
<proteinExistence type="inferred from homology"/>
<accession>A0A1C3D143</accession>
<comment type="similarity">
    <text evidence="1">Belongs to the RecJ family.</text>
</comment>
<keyword evidence="3" id="KW-0540">Nuclease</keyword>
<dbReference type="GO" id="GO:0006281">
    <property type="term" value="P:DNA repair"/>
    <property type="evidence" value="ECO:0007669"/>
    <property type="project" value="InterPro"/>
</dbReference>
<evidence type="ECO:0000256" key="4">
    <source>
        <dbReference type="ARBA" id="ARBA00022801"/>
    </source>
</evidence>
<evidence type="ECO:0000313" key="10">
    <source>
        <dbReference type="Proteomes" id="UP000186553"/>
    </source>
</evidence>
<dbReference type="InterPro" id="IPR003156">
    <property type="entry name" value="DHHA1_dom"/>
</dbReference>
<dbReference type="RefSeq" id="WP_068885854.1">
    <property type="nucleotide sequence ID" value="NZ_CBCRUU010000005.1"/>
</dbReference>
<dbReference type="Gene3D" id="3.90.1640.30">
    <property type="match status" value="1"/>
</dbReference>
<dbReference type="InterPro" id="IPR001667">
    <property type="entry name" value="DDH_dom"/>
</dbReference>
<protein>
    <recommendedName>
        <fullName evidence="2">Single-stranded-DNA-specific exonuclease RecJ</fullName>
    </recommendedName>
</protein>
<evidence type="ECO:0000259" key="6">
    <source>
        <dbReference type="Pfam" id="PF01368"/>
    </source>
</evidence>
<organism evidence="9 10">
    <name type="scientific">Acinetobacter celticus</name>
    <dbReference type="NCBI Taxonomy" id="1891224"/>
    <lineage>
        <taxon>Bacteria</taxon>
        <taxon>Pseudomonadati</taxon>
        <taxon>Pseudomonadota</taxon>
        <taxon>Gammaproteobacteria</taxon>
        <taxon>Moraxellales</taxon>
        <taxon>Moraxellaceae</taxon>
        <taxon>Acinetobacter</taxon>
    </lineage>
</organism>
<dbReference type="PANTHER" id="PTHR30255">
    <property type="entry name" value="SINGLE-STRANDED-DNA-SPECIFIC EXONUCLEASE RECJ"/>
    <property type="match status" value="1"/>
</dbReference>
<name>A0A1C3D143_9GAMM</name>
<evidence type="ECO:0000256" key="5">
    <source>
        <dbReference type="ARBA" id="ARBA00022839"/>
    </source>
</evidence>
<dbReference type="GO" id="GO:0006310">
    <property type="term" value="P:DNA recombination"/>
    <property type="evidence" value="ECO:0007669"/>
    <property type="project" value="InterPro"/>
</dbReference>
<evidence type="ECO:0000256" key="1">
    <source>
        <dbReference type="ARBA" id="ARBA00005915"/>
    </source>
</evidence>
<dbReference type="InterPro" id="IPR041122">
    <property type="entry name" value="RecJ_OB"/>
</dbReference>
<reference evidence="9 10" key="1">
    <citation type="submission" date="2016-07" db="EMBL/GenBank/DDBJ databases">
        <title>Acinetobacter sp. ANC 4603.</title>
        <authorList>
            <person name="Radolfova-Krizova L."/>
            <person name="Nemec A."/>
        </authorList>
    </citation>
    <scope>NUCLEOTIDE SEQUENCE [LARGE SCALE GENOMIC DNA]</scope>
    <source>
        <strain evidence="9 10">ANC 4603</strain>
    </source>
</reference>
<evidence type="ECO:0000256" key="3">
    <source>
        <dbReference type="ARBA" id="ARBA00022722"/>
    </source>
</evidence>
<dbReference type="Proteomes" id="UP000186553">
    <property type="component" value="Unassembled WGS sequence"/>
</dbReference>
<dbReference type="AlphaFoldDB" id="A0A1C3D143"/>
<keyword evidence="5 9" id="KW-0269">Exonuclease</keyword>
<dbReference type="Gene3D" id="3.10.310.30">
    <property type="match status" value="1"/>
</dbReference>
<dbReference type="GO" id="GO:0003676">
    <property type="term" value="F:nucleic acid binding"/>
    <property type="evidence" value="ECO:0007669"/>
    <property type="project" value="InterPro"/>
</dbReference>
<dbReference type="STRING" id="1891224.BBP83_02705"/>
<feature type="domain" description="DHHA1" evidence="7">
    <location>
        <begin position="350"/>
        <end position="447"/>
    </location>
</feature>
<dbReference type="InterPro" id="IPR038763">
    <property type="entry name" value="DHH_sf"/>
</dbReference>
<dbReference type="PANTHER" id="PTHR30255:SF2">
    <property type="entry name" value="SINGLE-STRANDED-DNA-SPECIFIC EXONUCLEASE RECJ"/>
    <property type="match status" value="1"/>
</dbReference>
<sequence length="567" mass="62699">MSKTLIQQRPFLTRPEIFQGVSPFIAQILARRGVESEQELELKLKHLLAPTMKGLTEAIQLIDQAIDAQKKIVIVGDYDADGATSTALMILVLRDLGAQVDYLVPDRFKYGYGLTPAIADLAFVTFSPDLLITVDNGISSHAGVAQAQAHGMQVIITDHHLTTKETPQAEAVVNPNQLGCEFPSKALAGVGVAFYVLANLSSLRAKQGKSSAKMVQYLDLVALGTYADVASLDYNNRILVDVGLKRIQQGLCRAGMSALLEIAGRDPAQLKAQDLGFVLGPRINAAGRMETMDIGIECLIAPDLHTAYPFATQLNQLNVERRQVETQMKQEALVALEHLQLDQENIPSALILFEPHWHQGVIGIVAGRLKEQFHRPAIVFAADEDGQHIKGSARSIEGIHIRDCIEQIAEQYPHLVSHFGGHAAAAGLTLLKESFEEFKAKFGQLIAKQDDSLFQEVLWTDGDLPDDAFQIHTVDTLQQLTPWGQKFPAPIFEGQFKLLDYRWLKDVHLKLRLALASGQIIEAIAFNAADKYTFDPLQDQVRLVYELDKNTFNGTTSLQLRILYLEQ</sequence>
<dbReference type="EMBL" id="MBDL01000001">
    <property type="protein sequence ID" value="ODA14718.1"/>
    <property type="molecule type" value="Genomic_DNA"/>
</dbReference>
<evidence type="ECO:0000313" key="9">
    <source>
        <dbReference type="EMBL" id="ODA14718.1"/>
    </source>
</evidence>